<feature type="coiled-coil region" evidence="2">
    <location>
        <begin position="417"/>
        <end position="642"/>
    </location>
</feature>
<keyword evidence="1" id="KW-0863">Zinc-finger</keyword>
<dbReference type="OrthoDB" id="774873at2759"/>
<dbReference type="InterPro" id="IPR013083">
    <property type="entry name" value="Znf_RING/FYVE/PHD"/>
</dbReference>
<sequence length="744" mass="83464">MGTLVKFISLQMDLDQDGREGAGVLGHVNWDDPIASQLKAILLSNLNLIFQSACKEISQFGYDEKDAEKAISRGGFYVGDRDSIKKIVQDTLAFLKGGKGVDTSVDDKFEGLEHLVEYTMVEMINVLREVRPFLSVGEAMWWLLICDLNVVQACRMQEESSSDFGCKENSLEDKYLESICSQLRTEAQNHLPEMTRFGNLLKLNKSKNPQGPEGMTADSETFASMLDNMEKCLDSIGEHLQSISQTTASKEKPGVGQKERSKKEIAALLQKPSHAGRNYKAYRSKGGFRSGKHATSGAFVVGKRPKYLSEIPGVDLKVGPSGEHAELGVKAPLAFGEHHVSSNKPSTSQETTGNPEKIHGKGTISSLSIEKKKFLDLFPSREKSDSNSPDSTSSSPMILDYSSDTPYDQYSEKCLPQDEKDELITKLASRLQQVQNELEGWTGWANQKVMQAARRLTRDQLELKSLRKESDPELFPWVNIMRKLSDNITKRLSDMENALNNITAQLENGKSTLDRLEVEKSTLQKDVEVAKSKALESAASYQVSLEREHEALKEVESWEGQNGLLQAELETEKNNMAALQQDLGKAKNSHRQIEAGWKQEKMEKEKLLAQVDSMRKKREQILAKVEQESIKQKAQIDALKNERLERILSKAKSRSGTSRMAELKGCTSRSFGNSPTERKRGLRQERECVMCLSEEFSVVFLPCCHQVFCSKCNEIHEKGGMKDCPSCRTPILQRIIVRLLNHSR</sequence>
<dbReference type="InterPro" id="IPR046527">
    <property type="entry name" value="PIR2-like_helical"/>
</dbReference>
<comment type="caution">
    <text evidence="5">The sequence shown here is derived from an EMBL/GenBank/DDBJ whole genome shotgun (WGS) entry which is preliminary data.</text>
</comment>
<keyword evidence="2" id="KW-0175">Coiled coil</keyword>
<dbReference type="Gene3D" id="3.30.40.10">
    <property type="entry name" value="Zinc/RING finger domain, C3HC4 (zinc finger)"/>
    <property type="match status" value="1"/>
</dbReference>
<keyword evidence="1" id="KW-0479">Metal-binding</keyword>
<dbReference type="GO" id="GO:0008270">
    <property type="term" value="F:zinc ion binding"/>
    <property type="evidence" value="ECO:0007669"/>
    <property type="project" value="UniProtKB-KW"/>
</dbReference>
<dbReference type="AlphaFoldDB" id="A0A2P5DYR9"/>
<dbReference type="InterPro" id="IPR046934">
    <property type="entry name" value="PIR2-like"/>
</dbReference>
<protein>
    <submittedName>
        <fullName evidence="5">43kDa postsynaptic protein</fullName>
    </submittedName>
</protein>
<reference evidence="6" key="1">
    <citation type="submission" date="2016-06" db="EMBL/GenBank/DDBJ databases">
        <title>Parallel loss of symbiosis genes in relatives of nitrogen-fixing non-legume Parasponia.</title>
        <authorList>
            <person name="Van Velzen R."/>
            <person name="Holmer R."/>
            <person name="Bu F."/>
            <person name="Rutten L."/>
            <person name="Van Zeijl A."/>
            <person name="Liu W."/>
            <person name="Santuari L."/>
            <person name="Cao Q."/>
            <person name="Sharma T."/>
            <person name="Shen D."/>
            <person name="Roswanjaya Y."/>
            <person name="Wardhani T."/>
            <person name="Kalhor M.S."/>
            <person name="Jansen J."/>
            <person name="Van den Hoogen J."/>
            <person name="Gungor B."/>
            <person name="Hartog M."/>
            <person name="Hontelez J."/>
            <person name="Verver J."/>
            <person name="Yang W.-C."/>
            <person name="Schijlen E."/>
            <person name="Repin R."/>
            <person name="Schilthuizen M."/>
            <person name="Schranz E."/>
            <person name="Heidstra R."/>
            <person name="Miyata K."/>
            <person name="Fedorova E."/>
            <person name="Kohlen W."/>
            <person name="Bisseling T."/>
            <person name="Smit S."/>
            <person name="Geurts R."/>
        </authorList>
    </citation>
    <scope>NUCLEOTIDE SEQUENCE [LARGE SCALE GENOMIC DNA]</scope>
    <source>
        <strain evidence="6">cv. RG33-2</strain>
    </source>
</reference>
<dbReference type="Pfam" id="PF13920">
    <property type="entry name" value="zf-C3HC4_3"/>
    <property type="match status" value="1"/>
</dbReference>
<evidence type="ECO:0000256" key="2">
    <source>
        <dbReference type="SAM" id="Coils"/>
    </source>
</evidence>
<feature type="region of interest" description="Disordered" evidence="3">
    <location>
        <begin position="655"/>
        <end position="678"/>
    </location>
</feature>
<dbReference type="CDD" id="cd23128">
    <property type="entry name" value="RING-HC_MIP1-like"/>
    <property type="match status" value="1"/>
</dbReference>
<dbReference type="InParanoid" id="A0A2P5DYR9"/>
<dbReference type="PROSITE" id="PS50089">
    <property type="entry name" value="ZF_RING_2"/>
    <property type="match status" value="1"/>
</dbReference>
<dbReference type="Pfam" id="PF20235">
    <property type="entry name" value="PIR2-like_helical"/>
    <property type="match status" value="1"/>
</dbReference>
<name>A0A2P5DYR9_TREOI</name>
<dbReference type="PANTHER" id="PTHR46405:SF4">
    <property type="entry name" value="E3 UBIQUITIN-PROTEIN LIGASE RF298-RELATED"/>
    <property type="match status" value="1"/>
</dbReference>
<evidence type="ECO:0000313" key="6">
    <source>
        <dbReference type="Proteomes" id="UP000237000"/>
    </source>
</evidence>
<accession>A0A2P5DYR9</accession>
<dbReference type="EMBL" id="JXTC01000241">
    <property type="protein sequence ID" value="PON78451.1"/>
    <property type="molecule type" value="Genomic_DNA"/>
</dbReference>
<feature type="domain" description="RING-type" evidence="4">
    <location>
        <begin position="688"/>
        <end position="728"/>
    </location>
</feature>
<feature type="region of interest" description="Disordered" evidence="3">
    <location>
        <begin position="338"/>
        <end position="363"/>
    </location>
</feature>
<evidence type="ECO:0000256" key="1">
    <source>
        <dbReference type="PROSITE-ProRule" id="PRU00175"/>
    </source>
</evidence>
<dbReference type="InterPro" id="IPR001841">
    <property type="entry name" value="Znf_RING"/>
</dbReference>
<evidence type="ECO:0000256" key="3">
    <source>
        <dbReference type="SAM" id="MobiDB-lite"/>
    </source>
</evidence>
<keyword evidence="6" id="KW-1185">Reference proteome</keyword>
<evidence type="ECO:0000259" key="4">
    <source>
        <dbReference type="PROSITE" id="PS50089"/>
    </source>
</evidence>
<evidence type="ECO:0000313" key="5">
    <source>
        <dbReference type="EMBL" id="PON78451.1"/>
    </source>
</evidence>
<keyword evidence="1" id="KW-0862">Zinc</keyword>
<feature type="compositionally biased region" description="Low complexity" evidence="3">
    <location>
        <begin position="386"/>
        <end position="396"/>
    </location>
</feature>
<gene>
    <name evidence="5" type="ORF">TorRG33x02_237720</name>
</gene>
<feature type="region of interest" description="Disordered" evidence="3">
    <location>
        <begin position="378"/>
        <end position="402"/>
    </location>
</feature>
<dbReference type="PANTHER" id="PTHR46405">
    <property type="entry name" value="OS05G0141500 PROTEIN"/>
    <property type="match status" value="1"/>
</dbReference>
<dbReference type="SUPFAM" id="SSF57850">
    <property type="entry name" value="RING/U-box"/>
    <property type="match status" value="1"/>
</dbReference>
<feature type="compositionally biased region" description="Polar residues" evidence="3">
    <location>
        <begin position="342"/>
        <end position="354"/>
    </location>
</feature>
<proteinExistence type="predicted"/>
<organism evidence="5 6">
    <name type="scientific">Trema orientale</name>
    <name type="common">Charcoal tree</name>
    <name type="synonym">Celtis orientalis</name>
    <dbReference type="NCBI Taxonomy" id="63057"/>
    <lineage>
        <taxon>Eukaryota</taxon>
        <taxon>Viridiplantae</taxon>
        <taxon>Streptophyta</taxon>
        <taxon>Embryophyta</taxon>
        <taxon>Tracheophyta</taxon>
        <taxon>Spermatophyta</taxon>
        <taxon>Magnoliopsida</taxon>
        <taxon>eudicotyledons</taxon>
        <taxon>Gunneridae</taxon>
        <taxon>Pentapetalae</taxon>
        <taxon>rosids</taxon>
        <taxon>fabids</taxon>
        <taxon>Rosales</taxon>
        <taxon>Cannabaceae</taxon>
        <taxon>Trema</taxon>
    </lineage>
</organism>
<dbReference type="Proteomes" id="UP000237000">
    <property type="component" value="Unassembled WGS sequence"/>
</dbReference>